<keyword evidence="1" id="KW-0732">Signal</keyword>
<reference evidence="3 4" key="1">
    <citation type="submission" date="2006-03" db="EMBL/GenBank/DDBJ databases">
        <authorList>
            <person name="Pinhassi J."/>
            <person name="Pedros-Alio C."/>
            <person name="Ferriera S."/>
            <person name="Johnson J."/>
            <person name="Kravitz S."/>
            <person name="Halpern A."/>
            <person name="Remington K."/>
            <person name="Beeson K."/>
            <person name="Tran B."/>
            <person name="Rogers Y.-H."/>
            <person name="Friedman R."/>
            <person name="Venter J.C."/>
        </authorList>
    </citation>
    <scope>NUCLEOTIDE SEQUENCE [LARGE SCALE GENOMIC DNA]</scope>
    <source>
        <strain evidence="3 4">RED65</strain>
    </source>
</reference>
<dbReference type="SUPFAM" id="SSF52833">
    <property type="entry name" value="Thioredoxin-like"/>
    <property type="match status" value="1"/>
</dbReference>
<evidence type="ECO:0000259" key="2">
    <source>
        <dbReference type="PROSITE" id="PS51352"/>
    </source>
</evidence>
<evidence type="ECO:0000256" key="1">
    <source>
        <dbReference type="SAM" id="SignalP"/>
    </source>
</evidence>
<dbReference type="InterPro" id="IPR013766">
    <property type="entry name" value="Thioredoxin_domain"/>
</dbReference>
<comment type="caution">
    <text evidence="3">The sequence shown here is derived from an EMBL/GenBank/DDBJ whole genome shotgun (WGS) entry which is preliminary data.</text>
</comment>
<dbReference type="STRING" id="207949.RED65_01958"/>
<gene>
    <name evidence="3" type="ORF">RED65_01958</name>
</gene>
<feature type="chain" id="PRO_5004194417" description="Thioredoxin domain-containing protein" evidence="1">
    <location>
        <begin position="19"/>
        <end position="257"/>
    </location>
</feature>
<feature type="domain" description="Thioredoxin" evidence="2">
    <location>
        <begin position="121"/>
        <end position="254"/>
    </location>
</feature>
<proteinExistence type="predicted"/>
<accession>Q1MY32</accession>
<dbReference type="InterPro" id="IPR039555">
    <property type="entry name" value="TraF/TrbB"/>
</dbReference>
<dbReference type="AlphaFoldDB" id="Q1MY32"/>
<evidence type="ECO:0000313" key="4">
    <source>
        <dbReference type="Proteomes" id="UP000004263"/>
    </source>
</evidence>
<dbReference type="OrthoDB" id="5559625at2"/>
<dbReference type="InterPro" id="IPR036249">
    <property type="entry name" value="Thioredoxin-like_sf"/>
</dbReference>
<dbReference type="RefSeq" id="WP_007019355.1">
    <property type="nucleotide sequence ID" value="NZ_CH724124.1"/>
</dbReference>
<keyword evidence="4" id="KW-1185">Reference proteome</keyword>
<evidence type="ECO:0000313" key="3">
    <source>
        <dbReference type="EMBL" id="EAT10864.1"/>
    </source>
</evidence>
<sequence length="257" mass="29901">MKFILTTFAFCLSLSLSANTYFDKEEQGYWWYEPVPIEVEKDEKKKEPVPERPRIDPKQEVDPREIIAQQKEYLDYLMNKAVVYPTEKNITAFMKYNEEIQSQAQRFADTGMNLKWTNPDLNYALKKPVFKEAILAKNEQKLLETKDQLANLSQEFGLVYFMRSDCPYCKRYSPVLKQFAEKHGFSIYVVSLDGKGTEEFPYPKKTFHLAETLKVEVVPALFMARPRDRKVVPLHYGVVSETQLVGRILETAEGLGD</sequence>
<dbReference type="HOGENOM" id="CLU_068456_2_1_6"/>
<dbReference type="PROSITE" id="PS51352">
    <property type="entry name" value="THIOREDOXIN_2"/>
    <property type="match status" value="1"/>
</dbReference>
<dbReference type="CDD" id="cd02947">
    <property type="entry name" value="TRX_family"/>
    <property type="match status" value="1"/>
</dbReference>
<organism evidence="3 4">
    <name type="scientific">Bermanella marisrubri</name>
    <dbReference type="NCBI Taxonomy" id="207949"/>
    <lineage>
        <taxon>Bacteria</taxon>
        <taxon>Pseudomonadati</taxon>
        <taxon>Pseudomonadota</taxon>
        <taxon>Gammaproteobacteria</taxon>
        <taxon>Oceanospirillales</taxon>
        <taxon>Oceanospirillaceae</taxon>
        <taxon>Bermanella</taxon>
    </lineage>
</organism>
<name>Q1MY32_9GAMM</name>
<dbReference type="EMBL" id="AAQH01000030">
    <property type="protein sequence ID" value="EAT10864.1"/>
    <property type="molecule type" value="Genomic_DNA"/>
</dbReference>
<protein>
    <recommendedName>
        <fullName evidence="2">Thioredoxin domain-containing protein</fullName>
    </recommendedName>
</protein>
<dbReference type="Gene3D" id="3.40.30.10">
    <property type="entry name" value="Glutaredoxin"/>
    <property type="match status" value="1"/>
</dbReference>
<dbReference type="Pfam" id="PF13728">
    <property type="entry name" value="TraF"/>
    <property type="match status" value="1"/>
</dbReference>
<dbReference type="Proteomes" id="UP000004263">
    <property type="component" value="Unassembled WGS sequence"/>
</dbReference>
<feature type="signal peptide" evidence="1">
    <location>
        <begin position="1"/>
        <end position="18"/>
    </location>
</feature>